<name>A0A168QA34_9BACL</name>
<evidence type="ECO:0008006" key="4">
    <source>
        <dbReference type="Google" id="ProtNLM"/>
    </source>
</evidence>
<protein>
    <recommendedName>
        <fullName evidence="4">Copper amine oxidase-like N-terminal domain-containing protein</fullName>
    </recommendedName>
</protein>
<dbReference type="AlphaFoldDB" id="A0A168QA34"/>
<proteinExistence type="predicted"/>
<comment type="caution">
    <text evidence="2">The sequence shown here is derived from an EMBL/GenBank/DDBJ whole genome shotgun (WGS) entry which is preliminary data.</text>
</comment>
<reference evidence="2 3" key="1">
    <citation type="submission" date="2016-03" db="EMBL/GenBank/DDBJ databases">
        <title>Draft genome sequence of Paenibacillus antarcticus CECT 5836.</title>
        <authorList>
            <person name="Shin S.-K."/>
            <person name="Yi H."/>
        </authorList>
    </citation>
    <scope>NUCLEOTIDE SEQUENCE [LARGE SCALE GENOMIC DNA]</scope>
    <source>
        <strain evidence="2 3">CECT 5836</strain>
    </source>
</reference>
<keyword evidence="1" id="KW-0732">Signal</keyword>
<feature type="signal peptide" evidence="1">
    <location>
        <begin position="1"/>
        <end position="24"/>
    </location>
</feature>
<keyword evidence="3" id="KW-1185">Reference proteome</keyword>
<dbReference type="Proteomes" id="UP000077355">
    <property type="component" value="Unassembled WGS sequence"/>
</dbReference>
<evidence type="ECO:0000256" key="1">
    <source>
        <dbReference type="SAM" id="SignalP"/>
    </source>
</evidence>
<organism evidence="2 3">
    <name type="scientific">Paenibacillus antarcticus</name>
    <dbReference type="NCBI Taxonomy" id="253703"/>
    <lineage>
        <taxon>Bacteria</taxon>
        <taxon>Bacillati</taxon>
        <taxon>Bacillota</taxon>
        <taxon>Bacilli</taxon>
        <taxon>Bacillales</taxon>
        <taxon>Paenibacillaceae</taxon>
        <taxon>Paenibacillus</taxon>
    </lineage>
</organism>
<dbReference type="RefSeq" id="WP_068647087.1">
    <property type="nucleotide sequence ID" value="NZ_CP043611.1"/>
</dbReference>
<evidence type="ECO:0000313" key="2">
    <source>
        <dbReference type="EMBL" id="OAB47549.1"/>
    </source>
</evidence>
<accession>A0A168QA34</accession>
<evidence type="ECO:0000313" key="3">
    <source>
        <dbReference type="Proteomes" id="UP000077355"/>
    </source>
</evidence>
<gene>
    <name evidence="2" type="ORF">PBAT_04815</name>
</gene>
<feature type="chain" id="PRO_5007899808" description="Copper amine oxidase-like N-terminal domain-containing protein" evidence="1">
    <location>
        <begin position="25"/>
        <end position="624"/>
    </location>
</feature>
<dbReference type="EMBL" id="LVJI01000006">
    <property type="protein sequence ID" value="OAB47549.1"/>
    <property type="molecule type" value="Genomic_DNA"/>
</dbReference>
<sequence>MKKYILGIVVSILSVLMLCGMVQAESVTPEQYLKTIDMTIDLSKDDTQFIPRLFIGTTDFTTGIETKEVESFEELAIPRSVSWRLGSQLILQTPQGLKAYLRFDASFTLLYEYDFTTHSLRELRRLRTGASEYDDTLRLYSYQRAYGIKEKENNKTVYSMYSLDDGRLLGKSYNAPRFSYWKVDYYNNQFLNPNLLFWNKVDQPFSEIYYSEGFGPQKKSVQLPLHTEWVIRVGKKTFTQKIADRRDVITVTENGKTTALLDKPGVHGMGLFSPNAKYFIFSEEYTKSSTKDKTIIRVYDIKQGKIVKSIQTMYAADINDLVWFGDDVIVIEHWFSSPGNYKMVYYHLPTGISSIAQHERSLHKFKAGSYYYHVDEAKLLSYANPIRVTIDGIQLKYTGQGAFRSGSDKLIYVPLLDFVASAGGTIVEGNGNYSVTIKGKTAVFNTKDDKQYIRFGNTLFIPAKKLSDTFSYFLSSNDLDTGHQNDRISLESIDSKSLLNGVTKAKLTWGMELEQLLALFPKSEKMGDGGYTFVRGYEAYFTNNRLNRVVITEQYYLTEKGIQIGNSPNLVKKRYSETDAVALGSEQQHQQYDYGDESIEFDFHTVDYFGRPLVRLKEIILSHR</sequence>